<protein>
    <submittedName>
        <fullName evidence="2">Uncharacterized protein</fullName>
    </submittedName>
</protein>
<keyword evidence="1" id="KW-0732">Signal</keyword>
<feature type="signal peptide" evidence="1">
    <location>
        <begin position="1"/>
        <end position="20"/>
    </location>
</feature>
<dbReference type="EMBL" id="JAHRIM010005144">
    <property type="protein sequence ID" value="MEQ2259671.1"/>
    <property type="molecule type" value="Genomic_DNA"/>
</dbReference>
<evidence type="ECO:0000313" key="2">
    <source>
        <dbReference type="EMBL" id="MEQ2259671.1"/>
    </source>
</evidence>
<evidence type="ECO:0000313" key="3">
    <source>
        <dbReference type="Proteomes" id="UP001444071"/>
    </source>
</evidence>
<organism evidence="2 3">
    <name type="scientific">Xenotaenia resolanae</name>
    <dbReference type="NCBI Taxonomy" id="208358"/>
    <lineage>
        <taxon>Eukaryota</taxon>
        <taxon>Metazoa</taxon>
        <taxon>Chordata</taxon>
        <taxon>Craniata</taxon>
        <taxon>Vertebrata</taxon>
        <taxon>Euteleostomi</taxon>
        <taxon>Actinopterygii</taxon>
        <taxon>Neopterygii</taxon>
        <taxon>Teleostei</taxon>
        <taxon>Neoteleostei</taxon>
        <taxon>Acanthomorphata</taxon>
        <taxon>Ovalentaria</taxon>
        <taxon>Atherinomorphae</taxon>
        <taxon>Cyprinodontiformes</taxon>
        <taxon>Goodeidae</taxon>
        <taxon>Xenotaenia</taxon>
    </lineage>
</organism>
<evidence type="ECO:0000256" key="1">
    <source>
        <dbReference type="SAM" id="SignalP"/>
    </source>
</evidence>
<sequence>MMLWELLHMSSAAVFVPAAAFETAAVIHPTFMEICSRTLDGKPSLGLVPKLQWCKLTAVCSDQQVALQALSTWQNRDYLFIRVFIDFHQAAAHFIQLQLDFHLFSVVDLEKINHSVALLEAKGHRIVTHLQVKTKADE</sequence>
<accession>A0ABV0VTG1</accession>
<gene>
    <name evidence="2" type="ORF">XENORESO_015799</name>
</gene>
<comment type="caution">
    <text evidence="2">The sequence shown here is derived from an EMBL/GenBank/DDBJ whole genome shotgun (WGS) entry which is preliminary data.</text>
</comment>
<keyword evidence="3" id="KW-1185">Reference proteome</keyword>
<proteinExistence type="predicted"/>
<name>A0ABV0VTG1_9TELE</name>
<feature type="chain" id="PRO_5047300578" evidence="1">
    <location>
        <begin position="21"/>
        <end position="138"/>
    </location>
</feature>
<dbReference type="Proteomes" id="UP001444071">
    <property type="component" value="Unassembled WGS sequence"/>
</dbReference>
<reference evidence="2 3" key="1">
    <citation type="submission" date="2021-06" db="EMBL/GenBank/DDBJ databases">
        <authorList>
            <person name="Palmer J.M."/>
        </authorList>
    </citation>
    <scope>NUCLEOTIDE SEQUENCE [LARGE SCALE GENOMIC DNA]</scope>
    <source>
        <strain evidence="2 3">XR_2019</strain>
        <tissue evidence="2">Muscle</tissue>
    </source>
</reference>